<dbReference type="AlphaFoldDB" id="A0AAD7WW56"/>
<evidence type="ECO:0000256" key="1">
    <source>
        <dbReference type="SAM" id="MobiDB-lite"/>
    </source>
</evidence>
<comment type="caution">
    <text evidence="2">The sequence shown here is derived from an EMBL/GenBank/DDBJ whole genome shotgun (WGS) entry which is preliminary data.</text>
</comment>
<organism evidence="2 3">
    <name type="scientific">Aldrovandia affinis</name>
    <dbReference type="NCBI Taxonomy" id="143900"/>
    <lineage>
        <taxon>Eukaryota</taxon>
        <taxon>Metazoa</taxon>
        <taxon>Chordata</taxon>
        <taxon>Craniata</taxon>
        <taxon>Vertebrata</taxon>
        <taxon>Euteleostomi</taxon>
        <taxon>Actinopterygii</taxon>
        <taxon>Neopterygii</taxon>
        <taxon>Teleostei</taxon>
        <taxon>Notacanthiformes</taxon>
        <taxon>Halosauridae</taxon>
        <taxon>Aldrovandia</taxon>
    </lineage>
</organism>
<keyword evidence="3" id="KW-1185">Reference proteome</keyword>
<dbReference type="EMBL" id="JAINUG010000021">
    <property type="protein sequence ID" value="KAJ8411791.1"/>
    <property type="molecule type" value="Genomic_DNA"/>
</dbReference>
<protein>
    <submittedName>
        <fullName evidence="2">Uncharacterized protein</fullName>
    </submittedName>
</protein>
<evidence type="ECO:0000313" key="2">
    <source>
        <dbReference type="EMBL" id="KAJ8411791.1"/>
    </source>
</evidence>
<accession>A0AAD7WW56</accession>
<feature type="region of interest" description="Disordered" evidence="1">
    <location>
        <begin position="51"/>
        <end position="81"/>
    </location>
</feature>
<name>A0AAD7WW56_9TELE</name>
<dbReference type="Proteomes" id="UP001221898">
    <property type="component" value="Unassembled WGS sequence"/>
</dbReference>
<gene>
    <name evidence="2" type="ORF">AAFF_G00154290</name>
</gene>
<feature type="compositionally biased region" description="Basic and acidic residues" evidence="1">
    <location>
        <begin position="1"/>
        <end position="14"/>
    </location>
</feature>
<feature type="region of interest" description="Disordered" evidence="1">
    <location>
        <begin position="1"/>
        <end position="28"/>
    </location>
</feature>
<sequence length="81" mass="8897">MACEHEGRGREIMTKRSSLPEGRLRSQRGNVHVAVPTFTGREGNALPRFARSAAARGRRPTLRGTEPSNPSLRMEKPISAS</sequence>
<evidence type="ECO:0000313" key="3">
    <source>
        <dbReference type="Proteomes" id="UP001221898"/>
    </source>
</evidence>
<reference evidence="2" key="1">
    <citation type="journal article" date="2023" name="Science">
        <title>Genome structures resolve the early diversification of teleost fishes.</title>
        <authorList>
            <person name="Parey E."/>
            <person name="Louis A."/>
            <person name="Montfort J."/>
            <person name="Bouchez O."/>
            <person name="Roques C."/>
            <person name="Iampietro C."/>
            <person name="Lluch J."/>
            <person name="Castinel A."/>
            <person name="Donnadieu C."/>
            <person name="Desvignes T."/>
            <person name="Floi Bucao C."/>
            <person name="Jouanno E."/>
            <person name="Wen M."/>
            <person name="Mejri S."/>
            <person name="Dirks R."/>
            <person name="Jansen H."/>
            <person name="Henkel C."/>
            <person name="Chen W.J."/>
            <person name="Zahm M."/>
            <person name="Cabau C."/>
            <person name="Klopp C."/>
            <person name="Thompson A.W."/>
            <person name="Robinson-Rechavi M."/>
            <person name="Braasch I."/>
            <person name="Lecointre G."/>
            <person name="Bobe J."/>
            <person name="Postlethwait J.H."/>
            <person name="Berthelot C."/>
            <person name="Roest Crollius H."/>
            <person name="Guiguen Y."/>
        </authorList>
    </citation>
    <scope>NUCLEOTIDE SEQUENCE</scope>
    <source>
        <strain evidence="2">NC1722</strain>
    </source>
</reference>
<proteinExistence type="predicted"/>